<accession>A0ABR2Z531</accession>
<reference evidence="2 3" key="1">
    <citation type="submission" date="2024-05" db="EMBL/GenBank/DDBJ databases">
        <title>A draft genome resource for the thread blight pathogen Marasmius tenuissimus strain MS-2.</title>
        <authorList>
            <person name="Yulfo-Soto G.E."/>
            <person name="Baruah I.K."/>
            <person name="Amoako-Attah I."/>
            <person name="Bukari Y."/>
            <person name="Meinhardt L.W."/>
            <person name="Bailey B.A."/>
            <person name="Cohen S.P."/>
        </authorList>
    </citation>
    <scope>NUCLEOTIDE SEQUENCE [LARGE SCALE GENOMIC DNA]</scope>
    <source>
        <strain evidence="2 3">MS-2</strain>
    </source>
</reference>
<evidence type="ECO:0000313" key="3">
    <source>
        <dbReference type="Proteomes" id="UP001437256"/>
    </source>
</evidence>
<comment type="caution">
    <text evidence="2">The sequence shown here is derived from an EMBL/GenBank/DDBJ whole genome shotgun (WGS) entry which is preliminary data.</text>
</comment>
<sequence length="214" mass="23588">MSTPTTTSLTFTQSSPLPAKETSDRSQPSESEPLSLSMTFFTTKDQRAYEHDRHRNKQKQSRELSLGRKTFGSVGSVGSGRRWLPMPSFTAVGLSGWKDKSAGKTASGTDDVTSETGEDWVETHGEVVREREQGAFAGREAKLADLVVSVRKPGKVKGRDLDFEFIPHVRSVIVLDDIIQTKDVPATVDEPWECVGGEEEKKETYANVVANARI</sequence>
<feature type="region of interest" description="Disordered" evidence="1">
    <location>
        <begin position="1"/>
        <end position="64"/>
    </location>
</feature>
<dbReference type="EMBL" id="JBBXMP010001138">
    <property type="protein sequence ID" value="KAL0056646.1"/>
    <property type="molecule type" value="Genomic_DNA"/>
</dbReference>
<feature type="compositionally biased region" description="Low complexity" evidence="1">
    <location>
        <begin position="1"/>
        <end position="18"/>
    </location>
</feature>
<feature type="region of interest" description="Disordered" evidence="1">
    <location>
        <begin position="95"/>
        <end position="118"/>
    </location>
</feature>
<keyword evidence="3" id="KW-1185">Reference proteome</keyword>
<organism evidence="2 3">
    <name type="scientific">Marasmius tenuissimus</name>
    <dbReference type="NCBI Taxonomy" id="585030"/>
    <lineage>
        <taxon>Eukaryota</taxon>
        <taxon>Fungi</taxon>
        <taxon>Dikarya</taxon>
        <taxon>Basidiomycota</taxon>
        <taxon>Agaricomycotina</taxon>
        <taxon>Agaricomycetes</taxon>
        <taxon>Agaricomycetidae</taxon>
        <taxon>Agaricales</taxon>
        <taxon>Marasmiineae</taxon>
        <taxon>Marasmiaceae</taxon>
        <taxon>Marasmius</taxon>
    </lineage>
</organism>
<name>A0ABR2Z531_9AGAR</name>
<evidence type="ECO:0000313" key="2">
    <source>
        <dbReference type="EMBL" id="KAL0056646.1"/>
    </source>
</evidence>
<feature type="compositionally biased region" description="Low complexity" evidence="1">
    <location>
        <begin position="28"/>
        <end position="37"/>
    </location>
</feature>
<gene>
    <name evidence="2" type="ORF">AAF712_016748</name>
</gene>
<dbReference type="Proteomes" id="UP001437256">
    <property type="component" value="Unassembled WGS sequence"/>
</dbReference>
<evidence type="ECO:0000256" key="1">
    <source>
        <dbReference type="SAM" id="MobiDB-lite"/>
    </source>
</evidence>
<protein>
    <submittedName>
        <fullName evidence="2">Uncharacterized protein</fullName>
    </submittedName>
</protein>
<proteinExistence type="predicted"/>
<feature type="compositionally biased region" description="Basic and acidic residues" evidence="1">
    <location>
        <begin position="44"/>
        <end position="53"/>
    </location>
</feature>